<organism evidence="5 6">
    <name type="scientific">Psychromarinibacter halotolerans</name>
    <dbReference type="NCBI Taxonomy" id="1775175"/>
    <lineage>
        <taxon>Bacteria</taxon>
        <taxon>Pseudomonadati</taxon>
        <taxon>Pseudomonadota</taxon>
        <taxon>Alphaproteobacteria</taxon>
        <taxon>Rhodobacterales</taxon>
        <taxon>Paracoccaceae</taxon>
        <taxon>Psychromarinibacter</taxon>
    </lineage>
</organism>
<dbReference type="InterPro" id="IPR001296">
    <property type="entry name" value="Glyco_trans_1"/>
</dbReference>
<evidence type="ECO:0000313" key="5">
    <source>
        <dbReference type="EMBL" id="MFC3143425.1"/>
    </source>
</evidence>
<dbReference type="Gene3D" id="3.40.50.2000">
    <property type="entry name" value="Glycogen Phosphorylase B"/>
    <property type="match status" value="2"/>
</dbReference>
<evidence type="ECO:0000256" key="2">
    <source>
        <dbReference type="ARBA" id="ARBA00022679"/>
    </source>
</evidence>
<keyword evidence="6" id="KW-1185">Reference proteome</keyword>
<dbReference type="InterPro" id="IPR028098">
    <property type="entry name" value="Glyco_trans_4-like_N"/>
</dbReference>
<evidence type="ECO:0000259" key="4">
    <source>
        <dbReference type="Pfam" id="PF13439"/>
    </source>
</evidence>
<accession>A0ABV7GTC1</accession>
<evidence type="ECO:0000313" key="6">
    <source>
        <dbReference type="Proteomes" id="UP001595632"/>
    </source>
</evidence>
<evidence type="ECO:0000256" key="1">
    <source>
        <dbReference type="ARBA" id="ARBA00022676"/>
    </source>
</evidence>
<dbReference type="PANTHER" id="PTHR12526">
    <property type="entry name" value="GLYCOSYLTRANSFERASE"/>
    <property type="match status" value="1"/>
</dbReference>
<dbReference type="Proteomes" id="UP001595632">
    <property type="component" value="Unassembled WGS sequence"/>
</dbReference>
<keyword evidence="1 5" id="KW-0328">Glycosyltransferase</keyword>
<feature type="domain" description="Glycosyltransferase subfamily 4-like N-terminal" evidence="4">
    <location>
        <begin position="45"/>
        <end position="229"/>
    </location>
</feature>
<dbReference type="Pfam" id="PF00534">
    <property type="entry name" value="Glycos_transf_1"/>
    <property type="match status" value="1"/>
</dbReference>
<evidence type="ECO:0000259" key="3">
    <source>
        <dbReference type="Pfam" id="PF00534"/>
    </source>
</evidence>
<dbReference type="EC" id="2.4.-.-" evidence="5"/>
<dbReference type="SUPFAM" id="SSF53756">
    <property type="entry name" value="UDP-Glycosyltransferase/glycogen phosphorylase"/>
    <property type="match status" value="1"/>
</dbReference>
<protein>
    <submittedName>
        <fullName evidence="5">Glycosyltransferase</fullName>
        <ecNumber evidence="5">2.4.-.-</ecNumber>
    </submittedName>
</protein>
<gene>
    <name evidence="5" type="ORF">ACFOGP_11935</name>
</gene>
<dbReference type="Pfam" id="PF13439">
    <property type="entry name" value="Glyco_transf_4"/>
    <property type="match status" value="1"/>
</dbReference>
<name>A0ABV7GTC1_9RHOB</name>
<proteinExistence type="predicted"/>
<feature type="domain" description="Glycosyl transferase family 1" evidence="3">
    <location>
        <begin position="249"/>
        <end position="404"/>
    </location>
</feature>
<dbReference type="EMBL" id="JBHRTB010000010">
    <property type="protein sequence ID" value="MFC3143425.1"/>
    <property type="molecule type" value="Genomic_DNA"/>
</dbReference>
<reference evidence="6" key="1">
    <citation type="journal article" date="2019" name="Int. J. Syst. Evol. Microbiol.">
        <title>The Global Catalogue of Microorganisms (GCM) 10K type strain sequencing project: providing services to taxonomists for standard genome sequencing and annotation.</title>
        <authorList>
            <consortium name="The Broad Institute Genomics Platform"/>
            <consortium name="The Broad Institute Genome Sequencing Center for Infectious Disease"/>
            <person name="Wu L."/>
            <person name="Ma J."/>
        </authorList>
    </citation>
    <scope>NUCLEOTIDE SEQUENCE [LARGE SCALE GENOMIC DNA]</scope>
    <source>
        <strain evidence="6">KCTC 52366</strain>
    </source>
</reference>
<sequence>MIGPGYTMPRDTAPRDNSASMGSLMMISLHGYVAGSPELGKPDTGGQVVFVMELAKRFARLGYKVDVITRRFEDQPEEDRINDNLRVWRIPFGGRDFIRKEDMHDWYGDFVSNLLAAIRANDLKYDVVNSHYWDAGVSGQKVAEELQIPHVHTPHSLGWWKQKDMKSLGKDDGEGNYRFKERIQKEFVLYRACDHVIATTEQQAQLIEDHYDLPSDHITMIPPGIDEQRFTAVTPSQLSDVRQRLGMSAKDVYVVGRAATNKGYDLILKSMPYLAELQPDARLVLAAGANSAKDKELLASWQKLAGELEIGDRIDWRGYVADEDLADYYRAPGVFALPSRYEPFGMTAVEAMACGTPTVLTTRGGLFEQVTFGEHALIADPTRPIEFAAMVNMPMQHDWLRHKLNVEGARFARRTFGWTGIARRTVALFEQYRGKYLTPDMMAEA</sequence>
<dbReference type="PANTHER" id="PTHR12526:SF510">
    <property type="entry name" value="D-INOSITOL 3-PHOSPHATE GLYCOSYLTRANSFERASE"/>
    <property type="match status" value="1"/>
</dbReference>
<keyword evidence="2 5" id="KW-0808">Transferase</keyword>
<comment type="caution">
    <text evidence="5">The sequence shown here is derived from an EMBL/GenBank/DDBJ whole genome shotgun (WGS) entry which is preliminary data.</text>
</comment>
<dbReference type="GO" id="GO:0016757">
    <property type="term" value="F:glycosyltransferase activity"/>
    <property type="evidence" value="ECO:0007669"/>
    <property type="project" value="UniProtKB-KW"/>
</dbReference>